<proteinExistence type="predicted"/>
<dbReference type="InterPro" id="IPR002035">
    <property type="entry name" value="VWF_A"/>
</dbReference>
<feature type="domain" description="VWFA" evidence="2">
    <location>
        <begin position="70"/>
        <end position="223"/>
    </location>
</feature>
<dbReference type="AlphaFoldDB" id="A0AAI8TSP8"/>
<sequence>MRFEPVAPVLELVVLAMAVAWASVAAVRSHGRRAVGPVVAAVLLLIAAARPVIGGSAQPGMTITGDHEPSIFVVVDRSADMAERGADGRPRITAAQDDLASLIDRYPRARFAVIGFAARPALDWPLSDDQWSLRPVVSTLNPEPAAAQDQTNVGAAATLLRYQLISAVQQYPRAQNLVFYLGAGAPGSQAVPRDFDLPADSVDGGAVLGYGTGSGADTLRAVADQIGVPYLPRAAGGLPDDAFPHISAAETGPSARTRDGLETYWIFALGAAALIVTELFRVLTDFRRTRFGSRSVLT</sequence>
<organism evidence="3 4">
    <name type="scientific">Mycolicibacterium mageritense</name>
    <name type="common">Mycobacterium mageritense</name>
    <dbReference type="NCBI Taxonomy" id="53462"/>
    <lineage>
        <taxon>Bacteria</taxon>
        <taxon>Bacillati</taxon>
        <taxon>Actinomycetota</taxon>
        <taxon>Actinomycetes</taxon>
        <taxon>Mycobacteriales</taxon>
        <taxon>Mycobacteriaceae</taxon>
        <taxon>Mycolicibacterium</taxon>
    </lineage>
</organism>
<evidence type="ECO:0000259" key="2">
    <source>
        <dbReference type="PROSITE" id="PS50234"/>
    </source>
</evidence>
<dbReference type="Proteomes" id="UP001241092">
    <property type="component" value="Chromosome"/>
</dbReference>
<name>A0AAI8TSP8_MYCME</name>
<feature type="transmembrane region" description="Helical" evidence="1">
    <location>
        <begin position="34"/>
        <end position="53"/>
    </location>
</feature>
<accession>A0AAI8TSP8</accession>
<evidence type="ECO:0000313" key="3">
    <source>
        <dbReference type="EMBL" id="BDY28043.1"/>
    </source>
</evidence>
<dbReference type="RefSeq" id="WP_286214574.1">
    <property type="nucleotide sequence ID" value="NZ_AP027452.1"/>
</dbReference>
<reference evidence="3" key="1">
    <citation type="submission" date="2023-03" db="EMBL/GenBank/DDBJ databases">
        <title>Draft genome sequence of a Mycolicibacterium mageritense strain H4_3_1 isolated from a hybrid biological-inorganic system reactor.</title>
        <authorList>
            <person name="Feng X."/>
            <person name="Kazama D."/>
            <person name="Sato K."/>
            <person name="Kobayashi H."/>
        </authorList>
    </citation>
    <scope>NUCLEOTIDE SEQUENCE</scope>
    <source>
        <strain evidence="3">H4_3_1</strain>
    </source>
</reference>
<keyword evidence="1" id="KW-0812">Transmembrane</keyword>
<dbReference type="EMBL" id="AP027452">
    <property type="protein sequence ID" value="BDY28043.1"/>
    <property type="molecule type" value="Genomic_DNA"/>
</dbReference>
<feature type="transmembrane region" description="Helical" evidence="1">
    <location>
        <begin position="6"/>
        <end position="27"/>
    </location>
</feature>
<dbReference type="InterPro" id="IPR036465">
    <property type="entry name" value="vWFA_dom_sf"/>
</dbReference>
<dbReference type="Gene3D" id="3.40.50.410">
    <property type="entry name" value="von Willebrand factor, type A domain"/>
    <property type="match status" value="1"/>
</dbReference>
<keyword evidence="1" id="KW-1133">Transmembrane helix</keyword>
<gene>
    <name evidence="3" type="ORF">hbim_01973</name>
</gene>
<feature type="transmembrane region" description="Helical" evidence="1">
    <location>
        <begin position="264"/>
        <end position="284"/>
    </location>
</feature>
<dbReference type="SUPFAM" id="SSF53300">
    <property type="entry name" value="vWA-like"/>
    <property type="match status" value="1"/>
</dbReference>
<keyword evidence="1" id="KW-0472">Membrane</keyword>
<protein>
    <recommendedName>
        <fullName evidence="2">VWFA domain-containing protein</fullName>
    </recommendedName>
</protein>
<evidence type="ECO:0000256" key="1">
    <source>
        <dbReference type="SAM" id="Phobius"/>
    </source>
</evidence>
<dbReference type="PROSITE" id="PS50234">
    <property type="entry name" value="VWFA"/>
    <property type="match status" value="1"/>
</dbReference>
<evidence type="ECO:0000313" key="4">
    <source>
        <dbReference type="Proteomes" id="UP001241092"/>
    </source>
</evidence>
<dbReference type="Pfam" id="PF13519">
    <property type="entry name" value="VWA_2"/>
    <property type="match status" value="1"/>
</dbReference>